<sequence>MGDSTTASNQMLVWPGIPLHPARSLQPDIVACAVLTLLISTLFVGLRFYTRGRVNHVLNASDWCILPALLCAAGVTASSLEQMAHGAGRHVWENDPYSLPGFERAAWYGILFYNLSLTLSRVSILLLYQRIFTYSWIKRTIQIVLILVILIGVWLVVSVFTACIPLQAFWDWSLYFKTHVYCHPVNLWWGNAALHITSDLVVMALPMPVLSSLNLPRRQKYAIVGVFALGFFVCVISIVRLVALIDATQNPSLDGIYTSANMIFWTTVEVNSAVSCACIMTLKPLIQRAFPRLLSPSKGHRDPPNLQWITPVNTITTTTTTTTTTIPETTSSTPSSPTNPPLARTRSNTSTKPHRASNPPISLTTLPYLPEHYHHHHEKEYLDSPRECASSRYYHGLIHSRSGDTYLESDLDHDLDLEVQRTAGGNSSCETVAETESTGVGSVVGAMGDLEGGGELRAPPRAHF</sequence>
<feature type="region of interest" description="Disordered" evidence="6">
    <location>
        <begin position="424"/>
        <end position="464"/>
    </location>
</feature>
<feature type="region of interest" description="Disordered" evidence="6">
    <location>
        <begin position="317"/>
        <end position="364"/>
    </location>
</feature>
<feature type="compositionally biased region" description="Polar residues" evidence="6">
    <location>
        <begin position="424"/>
        <end position="440"/>
    </location>
</feature>
<gene>
    <name evidence="9" type="ORF">C8A05DRAFT_33292</name>
</gene>
<dbReference type="GO" id="GO:0016020">
    <property type="term" value="C:membrane"/>
    <property type="evidence" value="ECO:0007669"/>
    <property type="project" value="UniProtKB-SubCell"/>
</dbReference>
<dbReference type="PANTHER" id="PTHR33048">
    <property type="entry name" value="PTH11-LIKE INTEGRAL MEMBRANE PROTEIN (AFU_ORTHOLOGUE AFUA_5G11245)"/>
    <property type="match status" value="1"/>
</dbReference>
<evidence type="ECO:0000259" key="8">
    <source>
        <dbReference type="Pfam" id="PF20684"/>
    </source>
</evidence>
<keyword evidence="3 7" id="KW-1133">Transmembrane helix</keyword>
<feature type="transmembrane region" description="Helical" evidence="7">
    <location>
        <begin position="105"/>
        <end position="128"/>
    </location>
</feature>
<name>A0AAN6MN95_9PEZI</name>
<feature type="domain" description="Rhodopsin" evidence="8">
    <location>
        <begin position="46"/>
        <end position="288"/>
    </location>
</feature>
<evidence type="ECO:0000256" key="6">
    <source>
        <dbReference type="SAM" id="MobiDB-lite"/>
    </source>
</evidence>
<feature type="compositionally biased region" description="Low complexity" evidence="6">
    <location>
        <begin position="317"/>
        <end position="336"/>
    </location>
</feature>
<dbReference type="EMBL" id="MU855476">
    <property type="protein sequence ID" value="KAK3902978.1"/>
    <property type="molecule type" value="Genomic_DNA"/>
</dbReference>
<evidence type="ECO:0000256" key="3">
    <source>
        <dbReference type="ARBA" id="ARBA00022989"/>
    </source>
</evidence>
<accession>A0AAN6MN95</accession>
<dbReference type="Proteomes" id="UP001303889">
    <property type="component" value="Unassembled WGS sequence"/>
</dbReference>
<feature type="transmembrane region" description="Helical" evidence="7">
    <location>
        <begin position="140"/>
        <end position="168"/>
    </location>
</feature>
<dbReference type="AlphaFoldDB" id="A0AAN6MN95"/>
<feature type="transmembrane region" description="Helical" evidence="7">
    <location>
        <begin position="61"/>
        <end position="80"/>
    </location>
</feature>
<proteinExistence type="inferred from homology"/>
<evidence type="ECO:0000256" key="1">
    <source>
        <dbReference type="ARBA" id="ARBA00004141"/>
    </source>
</evidence>
<dbReference type="InterPro" id="IPR049326">
    <property type="entry name" value="Rhodopsin_dom_fungi"/>
</dbReference>
<feature type="transmembrane region" description="Helical" evidence="7">
    <location>
        <begin position="221"/>
        <end position="243"/>
    </location>
</feature>
<comment type="subcellular location">
    <subcellularLocation>
        <location evidence="1">Membrane</location>
        <topology evidence="1">Multi-pass membrane protein</topology>
    </subcellularLocation>
</comment>
<comment type="caution">
    <text evidence="9">The sequence shown here is derived from an EMBL/GenBank/DDBJ whole genome shotgun (WGS) entry which is preliminary data.</text>
</comment>
<keyword evidence="10" id="KW-1185">Reference proteome</keyword>
<keyword evidence="2 7" id="KW-0812">Transmembrane</keyword>
<dbReference type="PANTHER" id="PTHR33048:SF47">
    <property type="entry name" value="INTEGRAL MEMBRANE PROTEIN-RELATED"/>
    <property type="match status" value="1"/>
</dbReference>
<feature type="transmembrane region" description="Helical" evidence="7">
    <location>
        <begin position="28"/>
        <end position="49"/>
    </location>
</feature>
<evidence type="ECO:0000256" key="4">
    <source>
        <dbReference type="ARBA" id="ARBA00023136"/>
    </source>
</evidence>
<feature type="transmembrane region" description="Helical" evidence="7">
    <location>
        <begin position="188"/>
        <end position="209"/>
    </location>
</feature>
<comment type="similarity">
    <text evidence="5">Belongs to the SAT4 family.</text>
</comment>
<evidence type="ECO:0000256" key="2">
    <source>
        <dbReference type="ARBA" id="ARBA00022692"/>
    </source>
</evidence>
<dbReference type="InterPro" id="IPR052337">
    <property type="entry name" value="SAT4-like"/>
</dbReference>
<reference evidence="9" key="2">
    <citation type="submission" date="2023-05" db="EMBL/GenBank/DDBJ databases">
        <authorList>
            <consortium name="Lawrence Berkeley National Laboratory"/>
            <person name="Steindorff A."/>
            <person name="Hensen N."/>
            <person name="Bonometti L."/>
            <person name="Westerberg I."/>
            <person name="Brannstrom I.O."/>
            <person name="Guillou S."/>
            <person name="Cros-Aarteil S."/>
            <person name="Calhoun S."/>
            <person name="Haridas S."/>
            <person name="Kuo A."/>
            <person name="Mondo S."/>
            <person name="Pangilinan J."/>
            <person name="Riley R."/>
            <person name="Labutti K."/>
            <person name="Andreopoulos B."/>
            <person name="Lipzen A."/>
            <person name="Chen C."/>
            <person name="Yanf M."/>
            <person name="Daum C."/>
            <person name="Ng V."/>
            <person name="Clum A."/>
            <person name="Ohm R."/>
            <person name="Martin F."/>
            <person name="Silar P."/>
            <person name="Natvig D."/>
            <person name="Lalanne C."/>
            <person name="Gautier V."/>
            <person name="Ament-Velasquez S.L."/>
            <person name="Kruys A."/>
            <person name="Hutchinson M.I."/>
            <person name="Powell A.J."/>
            <person name="Barry K."/>
            <person name="Miller A.N."/>
            <person name="Grigoriev I.V."/>
            <person name="Debuchy R."/>
            <person name="Gladieux P."/>
            <person name="Thoren M.H."/>
            <person name="Johannesson H."/>
        </authorList>
    </citation>
    <scope>NUCLEOTIDE SEQUENCE</scope>
    <source>
        <strain evidence="9">CBS 103.79</strain>
    </source>
</reference>
<protein>
    <recommendedName>
        <fullName evidence="8">Rhodopsin domain-containing protein</fullName>
    </recommendedName>
</protein>
<keyword evidence="4 7" id="KW-0472">Membrane</keyword>
<evidence type="ECO:0000256" key="7">
    <source>
        <dbReference type="SAM" id="Phobius"/>
    </source>
</evidence>
<dbReference type="Pfam" id="PF20684">
    <property type="entry name" value="Fung_rhodopsin"/>
    <property type="match status" value="1"/>
</dbReference>
<organism evidence="9 10">
    <name type="scientific">Staphylotrichum tortipilum</name>
    <dbReference type="NCBI Taxonomy" id="2831512"/>
    <lineage>
        <taxon>Eukaryota</taxon>
        <taxon>Fungi</taxon>
        <taxon>Dikarya</taxon>
        <taxon>Ascomycota</taxon>
        <taxon>Pezizomycotina</taxon>
        <taxon>Sordariomycetes</taxon>
        <taxon>Sordariomycetidae</taxon>
        <taxon>Sordariales</taxon>
        <taxon>Chaetomiaceae</taxon>
        <taxon>Staphylotrichum</taxon>
    </lineage>
</organism>
<evidence type="ECO:0000313" key="10">
    <source>
        <dbReference type="Proteomes" id="UP001303889"/>
    </source>
</evidence>
<reference evidence="9" key="1">
    <citation type="journal article" date="2023" name="Mol. Phylogenet. Evol.">
        <title>Genome-scale phylogeny and comparative genomics of the fungal order Sordariales.</title>
        <authorList>
            <person name="Hensen N."/>
            <person name="Bonometti L."/>
            <person name="Westerberg I."/>
            <person name="Brannstrom I.O."/>
            <person name="Guillou S."/>
            <person name="Cros-Aarteil S."/>
            <person name="Calhoun S."/>
            <person name="Haridas S."/>
            <person name="Kuo A."/>
            <person name="Mondo S."/>
            <person name="Pangilinan J."/>
            <person name="Riley R."/>
            <person name="LaButti K."/>
            <person name="Andreopoulos B."/>
            <person name="Lipzen A."/>
            <person name="Chen C."/>
            <person name="Yan M."/>
            <person name="Daum C."/>
            <person name="Ng V."/>
            <person name="Clum A."/>
            <person name="Steindorff A."/>
            <person name="Ohm R.A."/>
            <person name="Martin F."/>
            <person name="Silar P."/>
            <person name="Natvig D.O."/>
            <person name="Lalanne C."/>
            <person name="Gautier V."/>
            <person name="Ament-Velasquez S.L."/>
            <person name="Kruys A."/>
            <person name="Hutchinson M.I."/>
            <person name="Powell A.J."/>
            <person name="Barry K."/>
            <person name="Miller A.N."/>
            <person name="Grigoriev I.V."/>
            <person name="Debuchy R."/>
            <person name="Gladieux P."/>
            <person name="Hiltunen Thoren M."/>
            <person name="Johannesson H."/>
        </authorList>
    </citation>
    <scope>NUCLEOTIDE SEQUENCE</scope>
    <source>
        <strain evidence="9">CBS 103.79</strain>
    </source>
</reference>
<evidence type="ECO:0000256" key="5">
    <source>
        <dbReference type="ARBA" id="ARBA00038359"/>
    </source>
</evidence>
<evidence type="ECO:0000313" key="9">
    <source>
        <dbReference type="EMBL" id="KAK3902978.1"/>
    </source>
</evidence>